<proteinExistence type="predicted"/>
<comment type="caution">
    <text evidence="2">The sequence shown here is derived from an EMBL/GenBank/DDBJ whole genome shotgun (WGS) entry which is preliminary data.</text>
</comment>
<name>A0AAP0MCG1_9ROSI</name>
<keyword evidence="1" id="KW-0472">Membrane</keyword>
<keyword evidence="1" id="KW-1133">Transmembrane helix</keyword>
<keyword evidence="1" id="KW-0812">Transmembrane</keyword>
<dbReference type="EMBL" id="JBCGBO010000005">
    <property type="protein sequence ID" value="KAK9199440.1"/>
    <property type="molecule type" value="Genomic_DNA"/>
</dbReference>
<protein>
    <submittedName>
        <fullName evidence="2">Uncharacterized protein</fullName>
    </submittedName>
</protein>
<evidence type="ECO:0000256" key="1">
    <source>
        <dbReference type="SAM" id="Phobius"/>
    </source>
</evidence>
<gene>
    <name evidence="2" type="ORF">WN944_014631</name>
</gene>
<dbReference type="Proteomes" id="UP001428341">
    <property type="component" value="Unassembled WGS sequence"/>
</dbReference>
<sequence length="134" mass="15387">MVPTLLIYRGYTVYTLLLLSQLLLIFLLKCITIIIIFLYYCNCCCCCCCCCLVMSLLLLFLIIILLSLINVCIFTYDRGERSVELFVVPLKPAAEIDWFDLADENEFALLDLNDEVHIEQVTAIEDSLERMPAN</sequence>
<reference evidence="2 3" key="1">
    <citation type="submission" date="2024-05" db="EMBL/GenBank/DDBJ databases">
        <title>Haplotype-resolved chromosome-level genome assembly of Huyou (Citrus changshanensis).</title>
        <authorList>
            <person name="Miao C."/>
            <person name="Chen W."/>
            <person name="Wu Y."/>
            <person name="Wang L."/>
            <person name="Zhao S."/>
            <person name="Grierson D."/>
            <person name="Xu C."/>
            <person name="Chen K."/>
        </authorList>
    </citation>
    <scope>NUCLEOTIDE SEQUENCE [LARGE SCALE GENOMIC DNA]</scope>
    <source>
        <strain evidence="2">01-14</strain>
        <tissue evidence="2">Leaf</tissue>
    </source>
</reference>
<evidence type="ECO:0000313" key="2">
    <source>
        <dbReference type="EMBL" id="KAK9199440.1"/>
    </source>
</evidence>
<organism evidence="2 3">
    <name type="scientific">Citrus x changshan-huyou</name>
    <dbReference type="NCBI Taxonomy" id="2935761"/>
    <lineage>
        <taxon>Eukaryota</taxon>
        <taxon>Viridiplantae</taxon>
        <taxon>Streptophyta</taxon>
        <taxon>Embryophyta</taxon>
        <taxon>Tracheophyta</taxon>
        <taxon>Spermatophyta</taxon>
        <taxon>Magnoliopsida</taxon>
        <taxon>eudicotyledons</taxon>
        <taxon>Gunneridae</taxon>
        <taxon>Pentapetalae</taxon>
        <taxon>rosids</taxon>
        <taxon>malvids</taxon>
        <taxon>Sapindales</taxon>
        <taxon>Rutaceae</taxon>
        <taxon>Aurantioideae</taxon>
        <taxon>Citrus</taxon>
    </lineage>
</organism>
<feature type="transmembrane region" description="Helical" evidence="1">
    <location>
        <begin position="12"/>
        <end position="40"/>
    </location>
</feature>
<keyword evidence="3" id="KW-1185">Reference proteome</keyword>
<evidence type="ECO:0000313" key="3">
    <source>
        <dbReference type="Proteomes" id="UP001428341"/>
    </source>
</evidence>
<feature type="transmembrane region" description="Helical" evidence="1">
    <location>
        <begin position="52"/>
        <end position="76"/>
    </location>
</feature>
<dbReference type="AlphaFoldDB" id="A0AAP0MCG1"/>
<accession>A0AAP0MCG1</accession>